<name>A0ABQ8SSS4_PERAM</name>
<evidence type="ECO:0000313" key="2">
    <source>
        <dbReference type="Proteomes" id="UP001148838"/>
    </source>
</evidence>
<protein>
    <submittedName>
        <fullName evidence="1">Uncharacterized protein</fullName>
    </submittedName>
</protein>
<evidence type="ECO:0000313" key="1">
    <source>
        <dbReference type="EMBL" id="KAJ4437033.1"/>
    </source>
</evidence>
<gene>
    <name evidence="1" type="ORF">ANN_17167</name>
</gene>
<reference evidence="1 2" key="1">
    <citation type="journal article" date="2022" name="Allergy">
        <title>Genome assembly and annotation of Periplaneta americana reveal a comprehensive cockroach allergen profile.</title>
        <authorList>
            <person name="Wang L."/>
            <person name="Xiong Q."/>
            <person name="Saelim N."/>
            <person name="Wang L."/>
            <person name="Nong W."/>
            <person name="Wan A.T."/>
            <person name="Shi M."/>
            <person name="Liu X."/>
            <person name="Cao Q."/>
            <person name="Hui J.H.L."/>
            <person name="Sookrung N."/>
            <person name="Leung T.F."/>
            <person name="Tungtrongchitr A."/>
            <person name="Tsui S.K.W."/>
        </authorList>
    </citation>
    <scope>NUCLEOTIDE SEQUENCE [LARGE SCALE GENOMIC DNA]</scope>
    <source>
        <strain evidence="1">PWHHKU_190912</strain>
    </source>
</reference>
<dbReference type="Proteomes" id="UP001148838">
    <property type="component" value="Unassembled WGS sequence"/>
</dbReference>
<comment type="caution">
    <text evidence="1">The sequence shown here is derived from an EMBL/GenBank/DDBJ whole genome shotgun (WGS) entry which is preliminary data.</text>
</comment>
<proteinExistence type="predicted"/>
<keyword evidence="2" id="KW-1185">Reference proteome</keyword>
<sequence>MAGLCEGGNEPSGSLKAICKNIIDLVDEFRATVCTERKKSVRWPTKMTEDAVEDARERMQRSPNKSVKKLAVEIGISYGSAHEILRNKLGVTTDFQPRSTSSVENPRCLALLPRANNDYIPRMSKFGGDQQPTLHSSKHEIWERNGDDEEREGTVIIMAKGVRGTRPKHIALSCCLSVYRPIIGQFNPYLADERHHDMPLILMGEFNLDLTVNENSQILNFMIASKEPTTLHRSCMDISVVHYRRYVRFKFVEILIVELPRVTLLRGPEPSVEGADSTTAVASFGRQPVDCGALQSGAG</sequence>
<organism evidence="1 2">
    <name type="scientific">Periplaneta americana</name>
    <name type="common">American cockroach</name>
    <name type="synonym">Blatta americana</name>
    <dbReference type="NCBI Taxonomy" id="6978"/>
    <lineage>
        <taxon>Eukaryota</taxon>
        <taxon>Metazoa</taxon>
        <taxon>Ecdysozoa</taxon>
        <taxon>Arthropoda</taxon>
        <taxon>Hexapoda</taxon>
        <taxon>Insecta</taxon>
        <taxon>Pterygota</taxon>
        <taxon>Neoptera</taxon>
        <taxon>Polyneoptera</taxon>
        <taxon>Dictyoptera</taxon>
        <taxon>Blattodea</taxon>
        <taxon>Blattoidea</taxon>
        <taxon>Blattidae</taxon>
        <taxon>Blattinae</taxon>
        <taxon>Periplaneta</taxon>
    </lineage>
</organism>
<accession>A0ABQ8SSS4</accession>
<dbReference type="EMBL" id="JAJSOF020000021">
    <property type="protein sequence ID" value="KAJ4437033.1"/>
    <property type="molecule type" value="Genomic_DNA"/>
</dbReference>